<dbReference type="InterPro" id="IPR002125">
    <property type="entry name" value="CMP_dCMP_dom"/>
</dbReference>
<evidence type="ECO:0000313" key="10">
    <source>
        <dbReference type="EMBL" id="PIR06032.1"/>
    </source>
</evidence>
<feature type="binding site" evidence="8">
    <location>
        <position position="114"/>
    </location>
    <ligand>
        <name>Zn(2+)</name>
        <dbReference type="ChEBI" id="CHEBI:29105"/>
        <note>catalytic</note>
    </ligand>
</feature>
<keyword evidence="6 8" id="KW-0862">Zinc</keyword>
<gene>
    <name evidence="10" type="ORF">COV55_04870</name>
</gene>
<dbReference type="SUPFAM" id="SSF53927">
    <property type="entry name" value="Cytidine deaminase-like"/>
    <property type="match status" value="1"/>
</dbReference>
<evidence type="ECO:0000313" key="11">
    <source>
        <dbReference type="Proteomes" id="UP000230564"/>
    </source>
</evidence>
<dbReference type="PROSITE" id="PS51747">
    <property type="entry name" value="CYT_DCMP_DEAMINASES_2"/>
    <property type="match status" value="1"/>
</dbReference>
<reference evidence="10 11" key="1">
    <citation type="submission" date="2017-09" db="EMBL/GenBank/DDBJ databases">
        <title>Depth-based differentiation of microbial function through sediment-hosted aquifers and enrichment of novel symbionts in the deep terrestrial subsurface.</title>
        <authorList>
            <person name="Probst A.J."/>
            <person name="Ladd B."/>
            <person name="Jarett J.K."/>
            <person name="Geller-Mcgrath D.E."/>
            <person name="Sieber C.M."/>
            <person name="Emerson J.B."/>
            <person name="Anantharaman K."/>
            <person name="Thomas B.C."/>
            <person name="Malmstrom R."/>
            <person name="Stieglmeier M."/>
            <person name="Klingl A."/>
            <person name="Woyke T."/>
            <person name="Ryan C.M."/>
            <person name="Banfield J.F."/>
        </authorList>
    </citation>
    <scope>NUCLEOTIDE SEQUENCE [LARGE SCALE GENOMIC DNA]</scope>
    <source>
        <strain evidence="10">CG11_big_fil_rev_8_21_14_0_20_36_20</strain>
    </source>
</reference>
<dbReference type="PIRSF" id="PIRSF006019">
    <property type="entry name" value="dCMP_deaminase"/>
    <property type="match status" value="1"/>
</dbReference>
<dbReference type="CDD" id="cd01286">
    <property type="entry name" value="deoxycytidylate_deaminase"/>
    <property type="match status" value="1"/>
</dbReference>
<dbReference type="FunFam" id="3.40.140.10:FF:000021">
    <property type="entry name" value="Deoxycytidylate deaminase"/>
    <property type="match status" value="1"/>
</dbReference>
<feature type="domain" description="CMP/dCMP-type deaminase" evidence="9">
    <location>
        <begin position="15"/>
        <end position="156"/>
    </location>
</feature>
<dbReference type="AlphaFoldDB" id="A0A2H0NAV6"/>
<dbReference type="InterPro" id="IPR035105">
    <property type="entry name" value="Deoxycytidylate_deaminase_dom"/>
</dbReference>
<organism evidence="10 11">
    <name type="scientific">Candidatus Komeilibacteria bacterium CG11_big_fil_rev_8_21_14_0_20_36_20</name>
    <dbReference type="NCBI Taxonomy" id="1974477"/>
    <lineage>
        <taxon>Bacteria</taxon>
        <taxon>Candidatus Komeiliibacteriota</taxon>
    </lineage>
</organism>
<dbReference type="GO" id="GO:0009165">
    <property type="term" value="P:nucleotide biosynthetic process"/>
    <property type="evidence" value="ECO:0007669"/>
    <property type="project" value="UniProtKB-KW"/>
</dbReference>
<dbReference type="InterPro" id="IPR016193">
    <property type="entry name" value="Cytidine_deaminase-like"/>
</dbReference>
<keyword evidence="4" id="KW-0545">Nucleotide biosynthesis</keyword>
<dbReference type="PANTHER" id="PTHR11086:SF18">
    <property type="entry name" value="DEOXYCYTIDYLATE DEAMINASE"/>
    <property type="match status" value="1"/>
</dbReference>
<evidence type="ECO:0000259" key="9">
    <source>
        <dbReference type="PROSITE" id="PS51747"/>
    </source>
</evidence>
<dbReference type="GO" id="GO:0008270">
    <property type="term" value="F:zinc ion binding"/>
    <property type="evidence" value="ECO:0007669"/>
    <property type="project" value="InterPro"/>
</dbReference>
<name>A0A2H0NAV6_9BACT</name>
<keyword evidence="3 8" id="KW-0479">Metal-binding</keyword>
<evidence type="ECO:0000256" key="1">
    <source>
        <dbReference type="ARBA" id="ARBA00001947"/>
    </source>
</evidence>
<evidence type="ECO:0000256" key="4">
    <source>
        <dbReference type="ARBA" id="ARBA00022727"/>
    </source>
</evidence>
<dbReference type="Gene3D" id="3.40.140.10">
    <property type="entry name" value="Cytidine Deaminase, domain 2"/>
    <property type="match status" value="1"/>
</dbReference>
<dbReference type="GO" id="GO:0004132">
    <property type="term" value="F:dCMP deaminase activity"/>
    <property type="evidence" value="ECO:0007669"/>
    <property type="project" value="InterPro"/>
</dbReference>
<dbReference type="EMBL" id="PCWQ01000023">
    <property type="protein sequence ID" value="PIR06032.1"/>
    <property type="molecule type" value="Genomic_DNA"/>
</dbReference>
<evidence type="ECO:0000256" key="7">
    <source>
        <dbReference type="PIRSR" id="PIRSR006019-1"/>
    </source>
</evidence>
<feature type="binding site" evidence="8">
    <location>
        <position position="117"/>
    </location>
    <ligand>
        <name>Zn(2+)</name>
        <dbReference type="ChEBI" id="CHEBI:29105"/>
        <note>catalytic</note>
    </ligand>
</feature>
<evidence type="ECO:0000256" key="2">
    <source>
        <dbReference type="ARBA" id="ARBA00006576"/>
    </source>
</evidence>
<evidence type="ECO:0000256" key="6">
    <source>
        <dbReference type="ARBA" id="ARBA00022833"/>
    </source>
</evidence>
<evidence type="ECO:0000256" key="8">
    <source>
        <dbReference type="PIRSR" id="PIRSR006019-2"/>
    </source>
</evidence>
<protein>
    <submittedName>
        <fullName evidence="10">Cytidine deaminase</fullName>
    </submittedName>
</protein>
<dbReference type="InterPro" id="IPR016192">
    <property type="entry name" value="APOBEC/CMP_deaminase_Zn-bd"/>
</dbReference>
<evidence type="ECO:0000256" key="5">
    <source>
        <dbReference type="ARBA" id="ARBA00022801"/>
    </source>
</evidence>
<dbReference type="PANTHER" id="PTHR11086">
    <property type="entry name" value="DEOXYCYTIDYLATE DEAMINASE-RELATED"/>
    <property type="match status" value="1"/>
</dbReference>
<dbReference type="InterPro" id="IPR016473">
    <property type="entry name" value="dCMP_deaminase"/>
</dbReference>
<accession>A0A2H0NAV6</accession>
<comment type="cofactor">
    <cofactor evidence="1 8">
        <name>Zn(2+)</name>
        <dbReference type="ChEBI" id="CHEBI:29105"/>
    </cofactor>
</comment>
<proteinExistence type="inferred from homology"/>
<feature type="active site" description="Proton donor" evidence="7">
    <location>
        <position position="91"/>
    </location>
</feature>
<dbReference type="Pfam" id="PF00383">
    <property type="entry name" value="dCMP_cyt_deam_1"/>
    <property type="match status" value="1"/>
</dbReference>
<dbReference type="InterPro" id="IPR015517">
    <property type="entry name" value="dCMP_deaminase-rel"/>
</dbReference>
<keyword evidence="5" id="KW-0378">Hydrolase</keyword>
<dbReference type="GO" id="GO:0005737">
    <property type="term" value="C:cytoplasm"/>
    <property type="evidence" value="ECO:0007669"/>
    <property type="project" value="TreeGrafter"/>
</dbReference>
<feature type="binding site" evidence="8">
    <location>
        <position position="89"/>
    </location>
    <ligand>
        <name>Zn(2+)</name>
        <dbReference type="ChEBI" id="CHEBI:29105"/>
        <note>catalytic</note>
    </ligand>
</feature>
<dbReference type="PROSITE" id="PS00903">
    <property type="entry name" value="CYT_DCMP_DEAMINASES_1"/>
    <property type="match status" value="1"/>
</dbReference>
<dbReference type="Proteomes" id="UP000230564">
    <property type="component" value="Unassembled WGS sequence"/>
</dbReference>
<dbReference type="GO" id="GO:0006220">
    <property type="term" value="P:pyrimidine nucleotide metabolic process"/>
    <property type="evidence" value="ECO:0007669"/>
    <property type="project" value="InterPro"/>
</dbReference>
<comment type="caution">
    <text evidence="10">The sequence shown here is derived from an EMBL/GenBank/DDBJ whole genome shotgun (WGS) entry which is preliminary data.</text>
</comment>
<comment type="similarity">
    <text evidence="2">Belongs to the cytidine and deoxycytidylate deaminase family.</text>
</comment>
<sequence length="168" mass="18984">MTKAGKTGPRENYLSWDDTFILMADLIAQRSKDPSTQTGAVVVDENNIILGLGYNGWPRGVDEGLFPWDREGGYEKEEFLNTKYAYVVHAELNAILNANKSVRGGKVYCHLFPCNDCAKVIIQAGIKELIYQEDKYIDVDIFQASRKLFEAAGVKLRQYTPTKKLKIE</sequence>
<evidence type="ECO:0000256" key="3">
    <source>
        <dbReference type="ARBA" id="ARBA00022723"/>
    </source>
</evidence>